<evidence type="ECO:0000313" key="1">
    <source>
        <dbReference type="EMBL" id="TXE21732.1"/>
    </source>
</evidence>
<proteinExistence type="predicted"/>
<sequence>MNALAEEGTLRRMTIGEIKLARHIYGSSIIYGRVWIHCDSYFPFGLQNRSYAMAPNGELWLRRELYKYDFSDNRVLIEDKHLFIHELGHVWQHQHGQWVRMRGLFSWAAEYNYRLDRNKITDYSLEQQASIFADYWLLLVYGIETWRYYQRPGRVGRYRGTDSLRDIHALYQKIIRG</sequence>
<dbReference type="EMBL" id="VOUP01000059">
    <property type="protein sequence ID" value="TXE21732.1"/>
    <property type="molecule type" value="Genomic_DNA"/>
</dbReference>
<dbReference type="Proteomes" id="UP000321307">
    <property type="component" value="Unassembled WGS sequence"/>
</dbReference>
<comment type="caution">
    <text evidence="1">The sequence shown here is derived from an EMBL/GenBank/DDBJ whole genome shotgun (WGS) entry which is preliminary data.</text>
</comment>
<reference evidence="1 2" key="1">
    <citation type="submission" date="2019-07" db="EMBL/GenBank/DDBJ databases">
        <title>Serratia strains were isolated from fresh produce.</title>
        <authorList>
            <person name="Cho G.-S."/>
            <person name="Stein M."/>
            <person name="Lee W."/>
            <person name="Suh S.H."/>
            <person name="Franz C.M.A.P."/>
        </authorList>
    </citation>
    <scope>NUCLEOTIDE SEQUENCE [LARGE SCALE GENOMIC DNA]</scope>
    <source>
        <strain evidence="1 2">S17</strain>
    </source>
</reference>
<dbReference type="AlphaFoldDB" id="A0A9X9BX67"/>
<evidence type="ECO:0000313" key="2">
    <source>
        <dbReference type="Proteomes" id="UP000321307"/>
    </source>
</evidence>
<protein>
    <submittedName>
        <fullName evidence="1">Type IV secretion protein Rhs</fullName>
    </submittedName>
</protein>
<accession>A0A9X9BX67</accession>
<name>A0A9X9BX67_9GAMM</name>
<organism evidence="1 2">
    <name type="scientific">Serratia ureilytica</name>
    <dbReference type="NCBI Taxonomy" id="300181"/>
    <lineage>
        <taxon>Bacteria</taxon>
        <taxon>Pseudomonadati</taxon>
        <taxon>Pseudomonadota</taxon>
        <taxon>Gammaproteobacteria</taxon>
        <taxon>Enterobacterales</taxon>
        <taxon>Yersiniaceae</taxon>
        <taxon>Serratia</taxon>
    </lineage>
</organism>
<gene>
    <name evidence="1" type="ORF">FOT63_26210</name>
</gene>
<dbReference type="RefSeq" id="WP_108681754.1">
    <property type="nucleotide sequence ID" value="NZ_CP061077.1"/>
</dbReference>